<proteinExistence type="predicted"/>
<protein>
    <recommendedName>
        <fullName evidence="2">Anti-bacteriophage protein A/HamA C-terminal domain-containing protein</fullName>
    </recommendedName>
</protein>
<gene>
    <name evidence="1" type="ORF">CEE03_04015</name>
</gene>
<dbReference type="EMBL" id="AAMKVT010000002">
    <property type="protein sequence ID" value="EDI3823715.1"/>
    <property type="molecule type" value="Genomic_DNA"/>
</dbReference>
<accession>A0A5I8GK17</accession>
<dbReference type="RefSeq" id="WP_135733578.1">
    <property type="nucleotide sequence ID" value="NZ_CALPAC010000004.1"/>
</dbReference>
<organism evidence="1">
    <name type="scientific">Salmonella enterica subsp. enterica serovar Rissen</name>
    <dbReference type="NCBI Taxonomy" id="399587"/>
    <lineage>
        <taxon>Bacteria</taxon>
        <taxon>Pseudomonadati</taxon>
        <taxon>Pseudomonadota</taxon>
        <taxon>Gammaproteobacteria</taxon>
        <taxon>Enterobacterales</taxon>
        <taxon>Enterobacteriaceae</taxon>
        <taxon>Salmonella</taxon>
    </lineage>
</organism>
<evidence type="ECO:0000313" key="1">
    <source>
        <dbReference type="EMBL" id="EDI3823715.1"/>
    </source>
</evidence>
<comment type="caution">
    <text evidence="1">The sequence shown here is derived from an EMBL/GenBank/DDBJ whole genome shotgun (WGS) entry which is preliminary data.</text>
</comment>
<dbReference type="AlphaFoldDB" id="A0A5I8GK17"/>
<name>A0A5I8GK17_SALET</name>
<evidence type="ECO:0008006" key="2">
    <source>
        <dbReference type="Google" id="ProtNLM"/>
    </source>
</evidence>
<reference evidence="1" key="1">
    <citation type="submission" date="2018-07" db="EMBL/GenBank/DDBJ databases">
        <authorList>
            <consortium name="NARMS: The National Antimicrobial Resistance Monitoring System"/>
        </authorList>
    </citation>
    <scope>NUCLEOTIDE SEQUENCE</scope>
    <source>
        <strain evidence="1">FSIS1701469</strain>
    </source>
</reference>
<sequence>MYDTMSVANCIKIKGLGSESTGYLFKASSCDASFVISSKHGLCHQKTSCEPFKAKTAGCCRQCPVQLSLDTISLENSKMSLNAIKIFSFPDRDLAITLVEGYSSHPLRIGSEANISSTHYYLNAYKQDDTEPGRIMLNFPDKSTDGLIYYNIESNSTPDLVEKSRGYKGVSGALVLEYPASDFPIAHAVVIENGKNNDLVAESLTDIDHEQLNNFFDCIVFHKPAWTIKLDNSIGDYVQEIFRKKVTDEFEVVTYIPSHKGFPHFNLNPIAKFLLIEFNHMLTTNKLSLSQGMYRAGNLLANEEKHEPANKLLTGRLVETYLNAPHLYSTGLTDKYYHHMHYMISPDGNYELAFSNYCGHNNIIEGLNDEIGKVISNFNFYGFNQELFLERSFLNQKLPASECETLFKVLFSEDKCISTFCLVFTVSLEEYNKNEFASVNDYIISLVNQACAGIDEEILKSLSFGLKLNLLIMPSNKINELSLAIVKELIGDD</sequence>